<sequence>MTTITLKNKDNADVVFTLGSRTGSIEHYYHNGSSLLDTARLTLNLKENAAVNRIIVKLSVPTVGTIPATGVPGVLWTEIGSFDLGAVRAASNDAGLNFIAMFASLASSDKVKSLYTTGV</sequence>
<evidence type="ECO:0000256" key="2">
    <source>
        <dbReference type="ARBA" id="ARBA00022561"/>
    </source>
</evidence>
<dbReference type="KEGG" id="vg:80398652"/>
<dbReference type="Proteomes" id="UP000682154">
    <property type="component" value="Segment"/>
</dbReference>
<keyword evidence="3" id="KW-0946">Virion</keyword>
<evidence type="ECO:0000256" key="1">
    <source>
        <dbReference type="ARBA" id="ARBA00004328"/>
    </source>
</evidence>
<dbReference type="RefSeq" id="YP_010769591.1">
    <property type="nucleotide sequence ID" value="NC_074020.1"/>
</dbReference>
<dbReference type="EMBL" id="BK014066">
    <property type="protein sequence ID" value="DAD52310.1"/>
    <property type="molecule type" value="Genomic_RNA"/>
</dbReference>
<evidence type="ECO:0000256" key="3">
    <source>
        <dbReference type="ARBA" id="ARBA00022844"/>
    </source>
</evidence>
<evidence type="ECO:0000313" key="4">
    <source>
        <dbReference type="EMBL" id="DAD52310.1"/>
    </source>
</evidence>
<dbReference type="GeneID" id="80398652"/>
<protein>
    <submittedName>
        <fullName evidence="4">Coat protein</fullName>
    </submittedName>
</protein>
<reference evidence="4" key="1">
    <citation type="submission" date="2020-09" db="EMBL/GenBank/DDBJ databases">
        <title>Leviviricetes taxonomy.</title>
        <authorList>
            <person name="Stockdale S.R."/>
            <person name="Callanan J."/>
            <person name="Adriaenssens E.M."/>
            <person name="Kuhn J.H."/>
            <person name="Rumnieks J."/>
            <person name="Shkoporov A."/>
            <person name="Draper L.A."/>
            <person name="Ross P."/>
            <person name="Hill C."/>
        </authorList>
    </citation>
    <scope>NUCLEOTIDE SEQUENCE</scope>
</reference>
<proteinExistence type="predicted"/>
<dbReference type="GO" id="GO:0019028">
    <property type="term" value="C:viral capsid"/>
    <property type="evidence" value="ECO:0007669"/>
    <property type="project" value="UniProtKB-KW"/>
</dbReference>
<gene>
    <name evidence="4" type="primary">SRR6960799_20_2</name>
</gene>
<dbReference type="InterPro" id="IPR015954">
    <property type="entry name" value="Phage_RNA-type_capsid"/>
</dbReference>
<keyword evidence="2 4" id="KW-0167">Capsid protein</keyword>
<comment type="subcellular location">
    <subcellularLocation>
        <location evidence="1">Virion</location>
    </subcellularLocation>
</comment>
<organism evidence="4 5">
    <name type="scientific">ssRNA phage SRR6960799_20</name>
    <dbReference type="NCBI Taxonomy" id="2786577"/>
    <lineage>
        <taxon>Viruses</taxon>
        <taxon>Riboviria</taxon>
        <taxon>Orthornavirae</taxon>
        <taxon>Lenarviricota</taxon>
        <taxon>Leviviricetes</taxon>
        <taxon>Norzivirales</taxon>
        <taxon>Fiersviridae</taxon>
        <taxon>Muyegivirus</taxon>
        <taxon>Muyegivirus borborenecus</taxon>
    </lineage>
</organism>
<name>A0A8S5L3F7_9VIRU</name>
<keyword evidence="5" id="KW-1185">Reference proteome</keyword>
<evidence type="ECO:0000313" key="5">
    <source>
        <dbReference type="Proteomes" id="UP000682154"/>
    </source>
</evidence>
<dbReference type="Gene3D" id="3.30.380.10">
    <property type="entry name" value="MS2 Viral Coat Protein"/>
    <property type="match status" value="1"/>
</dbReference>
<accession>A0A8S5L3F7</accession>